<name>A0AAU7YKZ1_9RICK</name>
<protein>
    <submittedName>
        <fullName evidence="2">Uncharacterized protein</fullName>
    </submittedName>
</protein>
<gene>
    <name evidence="2" type="ORF">ABS861_02325</name>
</gene>
<dbReference type="EMBL" id="CP158587">
    <property type="protein sequence ID" value="XCA34255.1"/>
    <property type="molecule type" value="Genomic_DNA"/>
</dbReference>
<organism evidence="2">
    <name type="scientific">Wolbachia endosymbiont of Oeneis ivallda</name>
    <dbReference type="NCBI Taxonomy" id="3171168"/>
    <lineage>
        <taxon>Bacteria</taxon>
        <taxon>Pseudomonadati</taxon>
        <taxon>Pseudomonadota</taxon>
        <taxon>Alphaproteobacteria</taxon>
        <taxon>Rickettsiales</taxon>
        <taxon>Anaplasmataceae</taxon>
        <taxon>Wolbachieae</taxon>
        <taxon>Wolbachia</taxon>
    </lineage>
</organism>
<feature type="compositionally biased region" description="Basic and acidic residues" evidence="1">
    <location>
        <begin position="37"/>
        <end position="46"/>
    </location>
</feature>
<evidence type="ECO:0000313" key="2">
    <source>
        <dbReference type="EMBL" id="XCA34255.1"/>
    </source>
</evidence>
<sequence>MLSNSSKEKNSEAVQGTPGPVLSDKSNRTFNFPPNNRVREDDHPFLGTKHDRKIEYLDCDDEESKRRILADSSPYNSENENHGKYLKGKIIDETKQEIAKHIENSDVESVQLRVRSPIRTMLTARIVLNDNKGKINISNILTNDFFESNRITAVTLLLPGDEKRGMRGRVDEHGVRIYEVANGSYNMTLSWYDEEKECKMKINISDDGSIKLIESNGITWEQIAAHKEVKVGKQYEAKSLHDALSYLRKEGSEIVKVSQSPSTSMESVTISKQLSFAQGVSK</sequence>
<feature type="region of interest" description="Disordered" evidence="1">
    <location>
        <begin position="1"/>
        <end position="46"/>
    </location>
</feature>
<proteinExistence type="predicted"/>
<feature type="compositionally biased region" description="Basic and acidic residues" evidence="1">
    <location>
        <begin position="1"/>
        <end position="11"/>
    </location>
</feature>
<evidence type="ECO:0000256" key="1">
    <source>
        <dbReference type="SAM" id="MobiDB-lite"/>
    </source>
</evidence>
<reference evidence="2" key="1">
    <citation type="submission" date="2024-06" db="EMBL/GenBank/DDBJ databases">
        <title>Genome assembly of the Oeneis chryxus ivallda.</title>
        <authorList>
            <person name="MacDonald Z."/>
            <person name="Shaffer H.B."/>
            <person name="Gillespie T."/>
            <person name="Marimuthu M.P.A."/>
            <person name="Nguyen O."/>
            <person name="Fairbairn C.W."/>
            <person name="Seligmann W.E."/>
            <person name="Escalona M."/>
            <person name="Miller C."/>
            <person name="Toffelmier E."/>
        </authorList>
    </citation>
    <scope>NUCLEOTIDE SEQUENCE</scope>
    <source>
        <strain evidence="2">CCGP_102_HBS-TG_Oc004</strain>
    </source>
</reference>
<dbReference type="AlphaFoldDB" id="A0AAU7YKZ1"/>
<accession>A0AAU7YKZ1</accession>